<comment type="caution">
    <text evidence="2">The sequence shown here is derived from an EMBL/GenBank/DDBJ whole genome shotgun (WGS) entry which is preliminary data.</text>
</comment>
<feature type="region of interest" description="Disordered" evidence="1">
    <location>
        <begin position="1"/>
        <end position="22"/>
    </location>
</feature>
<organism evidence="2 3">
    <name type="scientific">Dactylosporangium maewongense</name>
    <dbReference type="NCBI Taxonomy" id="634393"/>
    <lineage>
        <taxon>Bacteria</taxon>
        <taxon>Bacillati</taxon>
        <taxon>Actinomycetota</taxon>
        <taxon>Actinomycetes</taxon>
        <taxon>Micromonosporales</taxon>
        <taxon>Micromonosporaceae</taxon>
        <taxon>Dactylosporangium</taxon>
    </lineage>
</organism>
<protein>
    <submittedName>
        <fullName evidence="2">Uncharacterized protein</fullName>
    </submittedName>
</protein>
<sequence>MAPTPIHADTAQRRTARQNASRDRREAFWAARLAVADTPRKRMQVWYDRLRAVVRGAMPQGLADELWQEIIDDLQQLCLRLEDRVEQHQIERRERQQVLPARPKRLGFW</sequence>
<gene>
    <name evidence="2" type="ORF">GCM10009827_083910</name>
</gene>
<evidence type="ECO:0000313" key="3">
    <source>
        <dbReference type="Proteomes" id="UP001501470"/>
    </source>
</evidence>
<reference evidence="2 3" key="1">
    <citation type="journal article" date="2019" name="Int. J. Syst. Evol. Microbiol.">
        <title>The Global Catalogue of Microorganisms (GCM) 10K type strain sequencing project: providing services to taxonomists for standard genome sequencing and annotation.</title>
        <authorList>
            <consortium name="The Broad Institute Genomics Platform"/>
            <consortium name="The Broad Institute Genome Sequencing Center for Infectious Disease"/>
            <person name="Wu L."/>
            <person name="Ma J."/>
        </authorList>
    </citation>
    <scope>NUCLEOTIDE SEQUENCE [LARGE SCALE GENOMIC DNA]</scope>
    <source>
        <strain evidence="2 3">JCM 15933</strain>
    </source>
</reference>
<evidence type="ECO:0000313" key="2">
    <source>
        <dbReference type="EMBL" id="GAA1550464.1"/>
    </source>
</evidence>
<name>A0ABN2C062_9ACTN</name>
<proteinExistence type="predicted"/>
<accession>A0ABN2C062</accession>
<dbReference type="EMBL" id="BAAAQD010000021">
    <property type="protein sequence ID" value="GAA1550464.1"/>
    <property type="molecule type" value="Genomic_DNA"/>
</dbReference>
<dbReference type="RefSeq" id="WP_344509277.1">
    <property type="nucleotide sequence ID" value="NZ_BAAAQD010000021.1"/>
</dbReference>
<evidence type="ECO:0000256" key="1">
    <source>
        <dbReference type="SAM" id="MobiDB-lite"/>
    </source>
</evidence>
<keyword evidence="3" id="KW-1185">Reference proteome</keyword>
<dbReference type="Proteomes" id="UP001501470">
    <property type="component" value="Unassembled WGS sequence"/>
</dbReference>